<feature type="transmembrane region" description="Helical" evidence="1">
    <location>
        <begin position="68"/>
        <end position="89"/>
    </location>
</feature>
<evidence type="ECO:0000256" key="1">
    <source>
        <dbReference type="SAM" id="Phobius"/>
    </source>
</evidence>
<keyword evidence="1" id="KW-0472">Membrane</keyword>
<evidence type="ECO:0000313" key="2">
    <source>
        <dbReference type="EMBL" id="NDL67438.1"/>
    </source>
</evidence>
<feature type="transmembrane region" description="Helical" evidence="1">
    <location>
        <begin position="129"/>
        <end position="153"/>
    </location>
</feature>
<dbReference type="Proteomes" id="UP000461585">
    <property type="component" value="Unassembled WGS sequence"/>
</dbReference>
<evidence type="ECO:0000313" key="3">
    <source>
        <dbReference type="Proteomes" id="UP000461585"/>
    </source>
</evidence>
<dbReference type="PIRSF" id="PIRSF024534">
    <property type="entry name" value="ThiW"/>
    <property type="match status" value="1"/>
</dbReference>
<dbReference type="Pfam" id="PF09512">
    <property type="entry name" value="ThiW"/>
    <property type="match status" value="1"/>
</dbReference>
<keyword evidence="1" id="KW-1133">Transmembrane helix</keyword>
<dbReference type="Gene3D" id="1.10.1760.20">
    <property type="match status" value="1"/>
</dbReference>
<keyword evidence="3" id="KW-1185">Reference proteome</keyword>
<dbReference type="InterPro" id="IPR012652">
    <property type="entry name" value="ThiW"/>
</dbReference>
<dbReference type="AlphaFoldDB" id="A0A7X5HVP8"/>
<keyword evidence="1" id="KW-0812">Transmembrane</keyword>
<proteinExistence type="predicted"/>
<feature type="transmembrane region" description="Helical" evidence="1">
    <location>
        <begin position="6"/>
        <end position="27"/>
    </location>
</feature>
<feature type="transmembrane region" description="Helical" evidence="1">
    <location>
        <begin position="96"/>
        <end position="117"/>
    </location>
</feature>
<gene>
    <name evidence="2" type="primary">thiW</name>
    <name evidence="2" type="ORF">GXN74_06745</name>
</gene>
<comment type="caution">
    <text evidence="2">The sequence shown here is derived from an EMBL/GenBank/DDBJ whole genome shotgun (WGS) entry which is preliminary data.</text>
</comment>
<reference evidence="2 3" key="1">
    <citation type="submission" date="2020-01" db="EMBL/GenBank/DDBJ databases">
        <title>Anaeroalcalibacter tamaniensis gen. nov., sp. nov., moderately halophilic strictly anaerobic fermenter bacterium from mud volcano of Taman peninsula.</title>
        <authorList>
            <person name="Frolova A."/>
            <person name="Merkel A.Y."/>
            <person name="Slobodkin A.I."/>
        </authorList>
    </citation>
    <scope>NUCLEOTIDE SEQUENCE [LARGE SCALE GENOMIC DNA]</scope>
    <source>
        <strain evidence="2 3">F-3ap</strain>
    </source>
</reference>
<sequence length="166" mass="17215">MTKTKKLALAGVLVAIGVLGSTFHIPLGAARLSPVQHLVNVLAGVFLGPWYALGAAFATSVLRVSLGLGSLLAFPGSMCGAFLCGFLYGKTEKMAWAFWGEVLGTGLLGALLAYPVAQLFLGKTMALTVLVPSFGLSTLAGAGISVLFLQALAKTDTLKRMQKEAE</sequence>
<dbReference type="RefSeq" id="WP_162370161.1">
    <property type="nucleotide sequence ID" value="NZ_JAAEEH010000014.1"/>
</dbReference>
<organism evidence="2 3">
    <name type="scientific">Anaerotalea alkaliphila</name>
    <dbReference type="NCBI Taxonomy" id="2662126"/>
    <lineage>
        <taxon>Bacteria</taxon>
        <taxon>Bacillati</taxon>
        <taxon>Bacillota</taxon>
        <taxon>Clostridia</taxon>
        <taxon>Eubacteriales</taxon>
        <taxon>Anaerotalea</taxon>
    </lineage>
</organism>
<dbReference type="NCBIfam" id="TIGR02359">
    <property type="entry name" value="thiW"/>
    <property type="match status" value="1"/>
</dbReference>
<feature type="transmembrane region" description="Helical" evidence="1">
    <location>
        <begin position="39"/>
        <end position="62"/>
    </location>
</feature>
<protein>
    <submittedName>
        <fullName evidence="2">Energy coupling factor transporter S component ThiW</fullName>
    </submittedName>
</protein>
<accession>A0A7X5HVP8</accession>
<dbReference type="EMBL" id="JAAEEH010000014">
    <property type="protein sequence ID" value="NDL67438.1"/>
    <property type="molecule type" value="Genomic_DNA"/>
</dbReference>
<name>A0A7X5HVP8_9FIRM</name>